<evidence type="ECO:0000313" key="1">
    <source>
        <dbReference type="EMBL" id="QRD90067.1"/>
    </source>
</evidence>
<sequence>MIDHSKWVFRQSEGTVLEEAFFWLEKERQNDKKSVVEVRINGDPLQFNIIPIMQWNRTDAERPVVGF</sequence>
<dbReference type="Proteomes" id="UP000596276">
    <property type="component" value="Chromosome 4"/>
</dbReference>
<evidence type="ECO:0000313" key="2">
    <source>
        <dbReference type="Proteomes" id="UP000596276"/>
    </source>
</evidence>
<keyword evidence="2" id="KW-1185">Reference proteome</keyword>
<name>A0A7U2MUD5_ASPFN</name>
<protein>
    <submittedName>
        <fullName evidence="1">Uncharacterized protein</fullName>
    </submittedName>
</protein>
<dbReference type="VEuPathDB" id="FungiDB:F9C07_3860"/>
<proteinExistence type="predicted"/>
<organism evidence="1 2">
    <name type="scientific">Aspergillus flavus (strain ATCC 200026 / FGSC A1120 / IAM 13836 / NRRL 3357 / JCM 12722 / SRRC 167)</name>
    <dbReference type="NCBI Taxonomy" id="332952"/>
    <lineage>
        <taxon>Eukaryota</taxon>
        <taxon>Fungi</taxon>
        <taxon>Dikarya</taxon>
        <taxon>Ascomycota</taxon>
        <taxon>Pezizomycotina</taxon>
        <taxon>Eurotiomycetes</taxon>
        <taxon>Eurotiomycetidae</taxon>
        <taxon>Eurotiales</taxon>
        <taxon>Aspergillaceae</taxon>
        <taxon>Aspergillus</taxon>
        <taxon>Aspergillus subgen. Circumdati</taxon>
    </lineage>
</organism>
<reference evidence="2" key="1">
    <citation type="journal article" date="2021" name="G3 (Bethesda)">
        <title>Chromosome assembled and annotated genome sequence of Aspergillus flavus NRRL 3357.</title>
        <authorList>
            <person name="Skerker J.M."/>
            <person name="Pianalto K.M."/>
            <person name="Mondo S.J."/>
            <person name="Yang K."/>
            <person name="Arkin A.P."/>
            <person name="Keller N.P."/>
            <person name="Grigoriev I.V."/>
            <person name="Louise Glass N.L."/>
        </authorList>
    </citation>
    <scope>NUCLEOTIDE SEQUENCE [LARGE SCALE GENOMIC DNA]</scope>
    <source>
        <strain evidence="2">ATCC 200026 / FGSC A1120 / IAM 13836 / NRRL 3357 / JCM 12722 / SRRC 167</strain>
    </source>
</reference>
<dbReference type="EMBL" id="CP044618">
    <property type="protein sequence ID" value="QRD90067.1"/>
    <property type="molecule type" value="Genomic_DNA"/>
</dbReference>
<dbReference type="AlphaFoldDB" id="A0A7U2MUD5"/>
<gene>
    <name evidence="1" type="ORF">F9C07_3860</name>
</gene>
<accession>A0A7U2MUD5</accession>